<comment type="similarity">
    <text evidence="1">Belongs to the ribonuclease N1/T1 family.</text>
</comment>
<keyword evidence="6" id="KW-1015">Disulfide bond</keyword>
<evidence type="ECO:0000256" key="4">
    <source>
        <dbReference type="ARBA" id="ARBA00022759"/>
    </source>
</evidence>
<dbReference type="PANTHER" id="PTHR42104">
    <property type="entry name" value="EXTRACELLULAR GUANYL-SPECIFIC RIBONUCLEASE RNTA (AFU_ORTHOLOGUE AFUA_4G03230)"/>
    <property type="match status" value="1"/>
</dbReference>
<evidence type="ECO:0000313" key="11">
    <source>
        <dbReference type="Proteomes" id="UP001301769"/>
    </source>
</evidence>
<accession>A0AAN6Y6M2</accession>
<evidence type="ECO:0000256" key="1">
    <source>
        <dbReference type="ARBA" id="ARBA00009006"/>
    </source>
</evidence>
<keyword evidence="7" id="KW-0456">Lyase</keyword>
<evidence type="ECO:0000256" key="5">
    <source>
        <dbReference type="ARBA" id="ARBA00022801"/>
    </source>
</evidence>
<keyword evidence="11" id="KW-1185">Reference proteome</keyword>
<keyword evidence="5" id="KW-0378">Hydrolase</keyword>
<dbReference type="GO" id="GO:0046589">
    <property type="term" value="F:ribonuclease T1 activity"/>
    <property type="evidence" value="ECO:0007669"/>
    <property type="project" value="UniProtKB-EC"/>
</dbReference>
<evidence type="ECO:0000256" key="6">
    <source>
        <dbReference type="ARBA" id="ARBA00023157"/>
    </source>
</evidence>
<comment type="caution">
    <text evidence="10">The sequence shown here is derived from an EMBL/GenBank/DDBJ whole genome shotgun (WGS) entry which is preliminary data.</text>
</comment>
<dbReference type="EMBL" id="MU858109">
    <property type="protein sequence ID" value="KAK4213434.1"/>
    <property type="molecule type" value="Genomic_DNA"/>
</dbReference>
<feature type="chain" id="PRO_5042837835" description="ribonuclease T1" evidence="9">
    <location>
        <begin position="20"/>
        <end position="135"/>
    </location>
</feature>
<keyword evidence="3" id="KW-0540">Nuclease</keyword>
<dbReference type="Gene3D" id="3.10.450.30">
    <property type="entry name" value="Microbial ribonucleases"/>
    <property type="match status" value="1"/>
</dbReference>
<proteinExistence type="inferred from homology"/>
<dbReference type="EC" id="4.6.1.24" evidence="2"/>
<evidence type="ECO:0000256" key="9">
    <source>
        <dbReference type="SAM" id="SignalP"/>
    </source>
</evidence>
<sequence>MYILNTLITLLVAVPAVFSAPTELVEVAALEKRASATCGGVYYSAAAVNAASVRACNFYKAGTAVGGYPHTYNNYEGFTFAVAGPYQEFPILSSGALYNGGSPGPDRVIINVPACKQAGAITHTGASGNAFKKCT</sequence>
<dbReference type="SUPFAM" id="SSF53933">
    <property type="entry name" value="Microbial ribonucleases"/>
    <property type="match status" value="1"/>
</dbReference>
<evidence type="ECO:0000313" key="10">
    <source>
        <dbReference type="EMBL" id="KAK4213434.1"/>
    </source>
</evidence>
<reference evidence="10" key="2">
    <citation type="submission" date="2023-05" db="EMBL/GenBank/DDBJ databases">
        <authorList>
            <consortium name="Lawrence Berkeley National Laboratory"/>
            <person name="Steindorff A."/>
            <person name="Hensen N."/>
            <person name="Bonometti L."/>
            <person name="Westerberg I."/>
            <person name="Brannstrom I.O."/>
            <person name="Guillou S."/>
            <person name="Cros-Aarteil S."/>
            <person name="Calhoun S."/>
            <person name="Haridas S."/>
            <person name="Kuo A."/>
            <person name="Mondo S."/>
            <person name="Pangilinan J."/>
            <person name="Riley R."/>
            <person name="Labutti K."/>
            <person name="Andreopoulos B."/>
            <person name="Lipzen A."/>
            <person name="Chen C."/>
            <person name="Yanf M."/>
            <person name="Daum C."/>
            <person name="Ng V."/>
            <person name="Clum A."/>
            <person name="Ohm R."/>
            <person name="Martin F."/>
            <person name="Silar P."/>
            <person name="Natvig D."/>
            <person name="Lalanne C."/>
            <person name="Gautier V."/>
            <person name="Ament-Velasquez S.L."/>
            <person name="Kruys A."/>
            <person name="Hutchinson M.I."/>
            <person name="Powell A.J."/>
            <person name="Barry K."/>
            <person name="Miller A.N."/>
            <person name="Grigoriev I.V."/>
            <person name="Debuchy R."/>
            <person name="Gladieux P."/>
            <person name="Thoren M.H."/>
            <person name="Johannesson H."/>
        </authorList>
    </citation>
    <scope>NUCLEOTIDE SEQUENCE</scope>
    <source>
        <strain evidence="10">PSN293</strain>
    </source>
</reference>
<reference evidence="10" key="1">
    <citation type="journal article" date="2023" name="Mol. Phylogenet. Evol.">
        <title>Genome-scale phylogeny and comparative genomics of the fungal order Sordariales.</title>
        <authorList>
            <person name="Hensen N."/>
            <person name="Bonometti L."/>
            <person name="Westerberg I."/>
            <person name="Brannstrom I.O."/>
            <person name="Guillou S."/>
            <person name="Cros-Aarteil S."/>
            <person name="Calhoun S."/>
            <person name="Haridas S."/>
            <person name="Kuo A."/>
            <person name="Mondo S."/>
            <person name="Pangilinan J."/>
            <person name="Riley R."/>
            <person name="LaButti K."/>
            <person name="Andreopoulos B."/>
            <person name="Lipzen A."/>
            <person name="Chen C."/>
            <person name="Yan M."/>
            <person name="Daum C."/>
            <person name="Ng V."/>
            <person name="Clum A."/>
            <person name="Steindorff A."/>
            <person name="Ohm R.A."/>
            <person name="Martin F."/>
            <person name="Silar P."/>
            <person name="Natvig D.O."/>
            <person name="Lalanne C."/>
            <person name="Gautier V."/>
            <person name="Ament-Velasquez S.L."/>
            <person name="Kruys A."/>
            <person name="Hutchinson M.I."/>
            <person name="Powell A.J."/>
            <person name="Barry K."/>
            <person name="Miller A.N."/>
            <person name="Grigoriev I.V."/>
            <person name="Debuchy R."/>
            <person name="Gladieux P."/>
            <person name="Hiltunen Thoren M."/>
            <person name="Johannesson H."/>
        </authorList>
    </citation>
    <scope>NUCLEOTIDE SEQUENCE</scope>
    <source>
        <strain evidence="10">PSN293</strain>
    </source>
</reference>
<dbReference type="Proteomes" id="UP001301769">
    <property type="component" value="Unassembled WGS sequence"/>
</dbReference>
<evidence type="ECO:0000256" key="2">
    <source>
        <dbReference type="ARBA" id="ARBA00012549"/>
    </source>
</evidence>
<dbReference type="InterPro" id="IPR016191">
    <property type="entry name" value="Ribonuclease/ribotoxin"/>
</dbReference>
<dbReference type="AlphaFoldDB" id="A0AAN6Y6M2"/>
<evidence type="ECO:0000256" key="8">
    <source>
        <dbReference type="ARBA" id="ARBA00034015"/>
    </source>
</evidence>
<keyword evidence="9" id="KW-0732">Signal</keyword>
<dbReference type="GO" id="GO:0003723">
    <property type="term" value="F:RNA binding"/>
    <property type="evidence" value="ECO:0007669"/>
    <property type="project" value="InterPro"/>
</dbReference>
<name>A0AAN6Y6M2_9PEZI</name>
<evidence type="ECO:0000256" key="3">
    <source>
        <dbReference type="ARBA" id="ARBA00022722"/>
    </source>
</evidence>
<dbReference type="InterPro" id="IPR000026">
    <property type="entry name" value="N1-like"/>
</dbReference>
<evidence type="ECO:0000256" key="7">
    <source>
        <dbReference type="ARBA" id="ARBA00023239"/>
    </source>
</evidence>
<keyword evidence="4" id="KW-0255">Endonuclease</keyword>
<gene>
    <name evidence="10" type="ORF">QBC37DRAFT_440836</name>
</gene>
<dbReference type="Pfam" id="PF00545">
    <property type="entry name" value="Ribonuclease"/>
    <property type="match status" value="1"/>
</dbReference>
<protein>
    <recommendedName>
        <fullName evidence="2">ribonuclease T1</fullName>
        <ecNumber evidence="2">4.6.1.24</ecNumber>
    </recommendedName>
</protein>
<dbReference type="PANTHER" id="PTHR42104:SF1">
    <property type="entry name" value="EXTRACELLULAR GUANYL-SPECIFIC RIBONUCLEASE RNTA (AFU_ORTHOLOGUE AFUA_4G03230)"/>
    <property type="match status" value="1"/>
</dbReference>
<dbReference type="GO" id="GO:0016787">
    <property type="term" value="F:hydrolase activity"/>
    <property type="evidence" value="ECO:0007669"/>
    <property type="project" value="UniProtKB-KW"/>
</dbReference>
<feature type="signal peptide" evidence="9">
    <location>
        <begin position="1"/>
        <end position="19"/>
    </location>
</feature>
<comment type="catalytic activity">
    <reaction evidence="8">
        <text>[RNA] containing guanosine + H2O = an [RNA fragment]-3'-guanosine-3'-phosphate + a 5'-hydroxy-ribonucleotide-3'-[RNA fragment].</text>
        <dbReference type="EC" id="4.6.1.24"/>
    </reaction>
</comment>
<organism evidence="10 11">
    <name type="scientific">Rhypophila decipiens</name>
    <dbReference type="NCBI Taxonomy" id="261697"/>
    <lineage>
        <taxon>Eukaryota</taxon>
        <taxon>Fungi</taxon>
        <taxon>Dikarya</taxon>
        <taxon>Ascomycota</taxon>
        <taxon>Pezizomycotina</taxon>
        <taxon>Sordariomycetes</taxon>
        <taxon>Sordariomycetidae</taxon>
        <taxon>Sordariales</taxon>
        <taxon>Naviculisporaceae</taxon>
        <taxon>Rhypophila</taxon>
    </lineage>
</organism>